<dbReference type="AlphaFoldDB" id="A0A4U5MDT9"/>
<comment type="caution">
    <text evidence="1">The sequence shown here is derived from an EMBL/GenBank/DDBJ whole genome shotgun (WGS) entry which is preliminary data.</text>
</comment>
<evidence type="ECO:0000313" key="1">
    <source>
        <dbReference type="EMBL" id="TKR67308.1"/>
    </source>
</evidence>
<reference evidence="1 2" key="2">
    <citation type="journal article" date="2019" name="G3 (Bethesda)">
        <title>Hybrid Assembly of the Genome of the Entomopathogenic Nematode Steinernema carpocapsae Identifies the X-Chromosome.</title>
        <authorList>
            <person name="Serra L."/>
            <person name="Macchietto M."/>
            <person name="Macias-Munoz A."/>
            <person name="McGill C.J."/>
            <person name="Rodriguez I.M."/>
            <person name="Rodriguez B."/>
            <person name="Murad R."/>
            <person name="Mortazavi A."/>
        </authorList>
    </citation>
    <scope>NUCLEOTIDE SEQUENCE [LARGE SCALE GENOMIC DNA]</scope>
    <source>
        <strain evidence="1 2">ALL</strain>
    </source>
</reference>
<dbReference type="EMBL" id="AZBU02000008">
    <property type="protein sequence ID" value="TKR67308.1"/>
    <property type="molecule type" value="Genomic_DNA"/>
</dbReference>
<name>A0A4U5MDT9_STECR</name>
<sequence length="117" mass="13439">MFPHAMRQDRQAKMEKATFPVGPAKTCVNTKNDVNVVYKKLCPRPWPSDLEIWHLEIWQIWHAENVHVDVISTDVHNDYAEQRAVVTPKVLLDKAKGISDGDSKQIVFHYSDTSGLR</sequence>
<accession>A0A4U5MDT9</accession>
<organism evidence="1 2">
    <name type="scientific">Steinernema carpocapsae</name>
    <name type="common">Entomopathogenic nematode</name>
    <dbReference type="NCBI Taxonomy" id="34508"/>
    <lineage>
        <taxon>Eukaryota</taxon>
        <taxon>Metazoa</taxon>
        <taxon>Ecdysozoa</taxon>
        <taxon>Nematoda</taxon>
        <taxon>Chromadorea</taxon>
        <taxon>Rhabditida</taxon>
        <taxon>Tylenchina</taxon>
        <taxon>Panagrolaimomorpha</taxon>
        <taxon>Strongyloidoidea</taxon>
        <taxon>Steinernematidae</taxon>
        <taxon>Steinernema</taxon>
    </lineage>
</organism>
<gene>
    <name evidence="1" type="ORF">L596_023483</name>
</gene>
<dbReference type="Proteomes" id="UP000298663">
    <property type="component" value="Unassembled WGS sequence"/>
</dbReference>
<protein>
    <submittedName>
        <fullName evidence="1">Uncharacterized protein</fullName>
    </submittedName>
</protein>
<evidence type="ECO:0000313" key="2">
    <source>
        <dbReference type="Proteomes" id="UP000298663"/>
    </source>
</evidence>
<reference evidence="1 2" key="1">
    <citation type="journal article" date="2015" name="Genome Biol.">
        <title>Comparative genomics of Steinernema reveals deeply conserved gene regulatory networks.</title>
        <authorList>
            <person name="Dillman A.R."/>
            <person name="Macchietto M."/>
            <person name="Porter C.F."/>
            <person name="Rogers A."/>
            <person name="Williams B."/>
            <person name="Antoshechkin I."/>
            <person name="Lee M.M."/>
            <person name="Goodwin Z."/>
            <person name="Lu X."/>
            <person name="Lewis E.E."/>
            <person name="Goodrich-Blair H."/>
            <person name="Stock S.P."/>
            <person name="Adams B.J."/>
            <person name="Sternberg P.W."/>
            <person name="Mortazavi A."/>
        </authorList>
    </citation>
    <scope>NUCLEOTIDE SEQUENCE [LARGE SCALE GENOMIC DNA]</scope>
    <source>
        <strain evidence="1 2">ALL</strain>
    </source>
</reference>
<keyword evidence="2" id="KW-1185">Reference proteome</keyword>
<proteinExistence type="predicted"/>